<accession>A0A918U7S8</accession>
<evidence type="ECO:0000313" key="2">
    <source>
        <dbReference type="Proteomes" id="UP000645257"/>
    </source>
</evidence>
<dbReference type="AlphaFoldDB" id="A0A918U7S8"/>
<dbReference type="EMBL" id="BMYX01000001">
    <property type="protein sequence ID" value="GGY04525.1"/>
    <property type="molecule type" value="Genomic_DNA"/>
</dbReference>
<evidence type="ECO:0000313" key="1">
    <source>
        <dbReference type="EMBL" id="GGY04525.1"/>
    </source>
</evidence>
<dbReference type="RefSeq" id="WP_189530545.1">
    <property type="nucleotide sequence ID" value="NZ_BMYX01000001.1"/>
</dbReference>
<name>A0A918U7S8_9NEIS</name>
<gene>
    <name evidence="1" type="ORF">GCM10011289_03800</name>
</gene>
<reference evidence="1" key="1">
    <citation type="journal article" date="2014" name="Int. J. Syst. Evol. Microbiol.">
        <title>Complete genome sequence of Corynebacterium casei LMG S-19264T (=DSM 44701T), isolated from a smear-ripened cheese.</title>
        <authorList>
            <consortium name="US DOE Joint Genome Institute (JGI-PGF)"/>
            <person name="Walter F."/>
            <person name="Albersmeier A."/>
            <person name="Kalinowski J."/>
            <person name="Ruckert C."/>
        </authorList>
    </citation>
    <scope>NUCLEOTIDE SEQUENCE</scope>
    <source>
        <strain evidence="1">KCTC 32182</strain>
    </source>
</reference>
<dbReference type="Proteomes" id="UP000645257">
    <property type="component" value="Unassembled WGS sequence"/>
</dbReference>
<sequence length="419" mass="46251">MPDFLPDPLSLVPRGGPDGLAAPLRPEMLRDALERAGINPVRGDIWHVRLEGHHLGQHLLVSLRDVRFAFLLPPGVEQTFQPGETLALKVLEGFPNLLLGLMLAQSGRPGPLVLAGTPLPADLVMQSLLAFADAPALRILMDHITPLAPTPGQFHAMLKQMALNSGIGYEALLAAWRRGDVPRETLAAQPQMLLTEPRPESLALLRDPSRGKNRLIDADVLALVERLYPESSPLRVLIERQLEVVARQAVQFPLFGWGVPLMVRLEEYQGMDDGPAPVPPVWSIVLEWRDERAGRLRARFIARATGVAVQMSAEEEGTRHYLREHRAAYAERLAENGLQLAGWLVMDALRENPRPPVAPGLPAPHRGVAGLARDARSAGFTVHDSEALLTLLLRLDWRRMLSETLCLAAGLFVDWLRRA</sequence>
<proteinExistence type="predicted"/>
<protein>
    <submittedName>
        <fullName evidence="1">Uncharacterized protein</fullName>
    </submittedName>
</protein>
<organism evidence="1 2">
    <name type="scientific">Paludibacterium paludis</name>
    <dbReference type="NCBI Taxonomy" id="1225769"/>
    <lineage>
        <taxon>Bacteria</taxon>
        <taxon>Pseudomonadati</taxon>
        <taxon>Pseudomonadota</taxon>
        <taxon>Betaproteobacteria</taxon>
        <taxon>Neisseriales</taxon>
        <taxon>Chromobacteriaceae</taxon>
        <taxon>Paludibacterium</taxon>
    </lineage>
</organism>
<reference evidence="1" key="2">
    <citation type="submission" date="2020-09" db="EMBL/GenBank/DDBJ databases">
        <authorList>
            <person name="Sun Q."/>
            <person name="Kim S."/>
        </authorList>
    </citation>
    <scope>NUCLEOTIDE SEQUENCE</scope>
    <source>
        <strain evidence="1">KCTC 32182</strain>
    </source>
</reference>
<comment type="caution">
    <text evidence="1">The sequence shown here is derived from an EMBL/GenBank/DDBJ whole genome shotgun (WGS) entry which is preliminary data.</text>
</comment>
<keyword evidence="2" id="KW-1185">Reference proteome</keyword>